<evidence type="ECO:0000313" key="2">
    <source>
        <dbReference type="Proteomes" id="UP000601099"/>
    </source>
</evidence>
<dbReference type="Gene3D" id="2.40.128.490">
    <property type="entry name" value="Uncharacterised protein PF14869, DUF4488"/>
    <property type="match status" value="1"/>
</dbReference>
<sequence length="122" mass="13502">MGTWRLIGSMVIEKGDTVSAVSNKTESFVKIINDSHFAFLHHDISKGKGSTAVFAAGGGRYTLKDGKYTEHLEYCSARNWEGNDFVFTVTLKNDTLTQSGVEKVASIGVDRVNIERYVRVKP</sequence>
<organism evidence="1 2">
    <name type="scientific">Hymenobacter guriensis</name>
    <dbReference type="NCBI Taxonomy" id="2793065"/>
    <lineage>
        <taxon>Bacteria</taxon>
        <taxon>Pseudomonadati</taxon>
        <taxon>Bacteroidota</taxon>
        <taxon>Cytophagia</taxon>
        <taxon>Cytophagales</taxon>
        <taxon>Hymenobacteraceae</taxon>
        <taxon>Hymenobacter</taxon>
    </lineage>
</organism>
<accession>A0ABS0L705</accession>
<reference evidence="1 2" key="1">
    <citation type="submission" date="2020-11" db="EMBL/GenBank/DDBJ databases">
        <title>Hymenobacter sp.</title>
        <authorList>
            <person name="Kim M.K."/>
        </authorList>
    </citation>
    <scope>NUCLEOTIDE SEQUENCE [LARGE SCALE GENOMIC DNA]</scope>
    <source>
        <strain evidence="1 2">BT594</strain>
    </source>
</reference>
<gene>
    <name evidence="1" type="ORF">I5L79_20220</name>
</gene>
<keyword evidence="2" id="KW-1185">Reference proteome</keyword>
<evidence type="ECO:0000313" key="1">
    <source>
        <dbReference type="EMBL" id="MBG8555882.1"/>
    </source>
</evidence>
<dbReference type="EMBL" id="JADWYK010000017">
    <property type="protein sequence ID" value="MBG8555882.1"/>
    <property type="molecule type" value="Genomic_DNA"/>
</dbReference>
<protein>
    <submittedName>
        <fullName evidence="1">Lipocalin-like domain-containing protein</fullName>
    </submittedName>
</protein>
<proteinExistence type="predicted"/>
<name>A0ABS0L705_9BACT</name>
<comment type="caution">
    <text evidence="1">The sequence shown here is derived from an EMBL/GenBank/DDBJ whole genome shotgun (WGS) entry which is preliminary data.</text>
</comment>
<dbReference type="Proteomes" id="UP000601099">
    <property type="component" value="Unassembled WGS sequence"/>
</dbReference>